<sequence>MFEGGFSQWGCGTASDLATTVSESAKGVSSEVHLTSVSVSFTQSPSSLATPTQIGSGTPSSDSTASSSRSSSSTTASDTLTTISIPSPTESTDPASTSDSSAPTSTSTGHSAPDTSASGGKTNKHTGAIVGGAIGAVAAVAAIVAAAIFFWRRRAARNTRQGPGPRPGDTHYISPMSGGDGFTPLPGGLLGGGGGGGGDQQSASVRGKTITHITGGPGSRNTVWQDGGIGGQHYPGQNPTAWLVGAGGEGGAGNAAYGGAYASPHDSSGEDEVPLRHSSPEIEDFSRGFHDALSRIGEEDEDELDEVNGNGTMSGTNGGGGSGDLGDSRPLWLQSRRQSRNLMWT</sequence>
<keyword evidence="2" id="KW-0812">Transmembrane</keyword>
<feature type="region of interest" description="Disordered" evidence="1">
    <location>
        <begin position="177"/>
        <end position="203"/>
    </location>
</feature>
<organism evidence="3 4">
    <name type="scientific">Cytospora schulzeri</name>
    <dbReference type="NCBI Taxonomy" id="448051"/>
    <lineage>
        <taxon>Eukaryota</taxon>
        <taxon>Fungi</taxon>
        <taxon>Dikarya</taxon>
        <taxon>Ascomycota</taxon>
        <taxon>Pezizomycotina</taxon>
        <taxon>Sordariomycetes</taxon>
        <taxon>Sordariomycetidae</taxon>
        <taxon>Diaporthales</taxon>
        <taxon>Cytosporaceae</taxon>
        <taxon>Cytospora</taxon>
    </lineage>
</organism>
<reference evidence="3 4" key="1">
    <citation type="submission" date="2015-09" db="EMBL/GenBank/DDBJ databases">
        <title>Host preference determinants of Valsa canker pathogens revealed by comparative genomics.</title>
        <authorList>
            <person name="Yin Z."/>
            <person name="Huang L."/>
        </authorList>
    </citation>
    <scope>NUCLEOTIDE SEQUENCE [LARGE SCALE GENOMIC DNA]</scope>
    <source>
        <strain evidence="3 4">03-1</strain>
    </source>
</reference>
<keyword evidence="2" id="KW-1133">Transmembrane helix</keyword>
<dbReference type="PANTHER" id="PTHR16861:SF4">
    <property type="entry name" value="SH3 DOMAIN PROTEIN (AFU_ORTHOLOGUE AFUA_1G13610)"/>
    <property type="match status" value="1"/>
</dbReference>
<evidence type="ECO:0000313" key="4">
    <source>
        <dbReference type="Proteomes" id="UP000283895"/>
    </source>
</evidence>
<keyword evidence="2" id="KW-0472">Membrane</keyword>
<dbReference type="STRING" id="356882.A0A423VKZ5"/>
<keyword evidence="4" id="KW-1185">Reference proteome</keyword>
<accession>A0A423VKZ5</accession>
<protein>
    <submittedName>
        <fullName evidence="3">Uncharacterized protein</fullName>
    </submittedName>
</protein>
<feature type="compositionally biased region" description="Polar residues" evidence="1">
    <location>
        <begin position="109"/>
        <end position="121"/>
    </location>
</feature>
<proteinExistence type="predicted"/>
<dbReference type="EMBL" id="LKEA01000054">
    <property type="protein sequence ID" value="ROV91674.1"/>
    <property type="molecule type" value="Genomic_DNA"/>
</dbReference>
<feature type="compositionally biased region" description="Gly residues" evidence="1">
    <location>
        <begin position="188"/>
        <end position="199"/>
    </location>
</feature>
<dbReference type="Proteomes" id="UP000283895">
    <property type="component" value="Unassembled WGS sequence"/>
</dbReference>
<feature type="region of interest" description="Disordered" evidence="1">
    <location>
        <begin position="257"/>
        <end position="345"/>
    </location>
</feature>
<feature type="transmembrane region" description="Helical" evidence="2">
    <location>
        <begin position="128"/>
        <end position="151"/>
    </location>
</feature>
<gene>
    <name evidence="3" type="ORF">VMCG_09243</name>
</gene>
<evidence type="ECO:0000256" key="1">
    <source>
        <dbReference type="SAM" id="MobiDB-lite"/>
    </source>
</evidence>
<dbReference type="PANTHER" id="PTHR16861">
    <property type="entry name" value="GLYCOPROTEIN 38"/>
    <property type="match status" value="1"/>
</dbReference>
<feature type="region of interest" description="Disordered" evidence="1">
    <location>
        <begin position="23"/>
        <end position="123"/>
    </location>
</feature>
<feature type="compositionally biased region" description="Low complexity" evidence="1">
    <location>
        <begin position="35"/>
        <end position="47"/>
    </location>
</feature>
<feature type="compositionally biased region" description="Basic and acidic residues" evidence="1">
    <location>
        <begin position="273"/>
        <end position="297"/>
    </location>
</feature>
<dbReference type="AlphaFoldDB" id="A0A423VKZ5"/>
<dbReference type="OrthoDB" id="5386093at2759"/>
<feature type="compositionally biased region" description="Low complexity" evidence="1">
    <location>
        <begin position="55"/>
        <end position="108"/>
    </location>
</feature>
<evidence type="ECO:0000256" key="2">
    <source>
        <dbReference type="SAM" id="Phobius"/>
    </source>
</evidence>
<evidence type="ECO:0000313" key="3">
    <source>
        <dbReference type="EMBL" id="ROV91674.1"/>
    </source>
</evidence>
<comment type="caution">
    <text evidence="3">The sequence shown here is derived from an EMBL/GenBank/DDBJ whole genome shotgun (WGS) entry which is preliminary data.</text>
</comment>
<name>A0A423VKZ5_9PEZI</name>